<dbReference type="AlphaFoldDB" id="L8X2S0"/>
<evidence type="ECO:0000313" key="2">
    <source>
        <dbReference type="Proteomes" id="UP000011668"/>
    </source>
</evidence>
<name>L8X2S0_THACA</name>
<dbReference type="HOGENOM" id="CLU_1518863_0_0_1"/>
<accession>L8X2S0</accession>
<gene>
    <name evidence="1" type="ORF">AG1IA_02571</name>
</gene>
<sequence>MNSDRKSRVLEVIAKKVAAGAAYWSLSWERLRAFQLLVGDRNRAARRAYAVQMMTGVQDVIGPAGRILGGARVRKCNERHVAIWQCLGSEQSALVVCSNKSQPSHRRSTLYPTTRCWLYTGVVCALSRLNSFLPLAWIDSDILGRRAYSQTPQTLADAPKPIGIPVPCATCTSRGRP</sequence>
<keyword evidence="2" id="KW-1185">Reference proteome</keyword>
<dbReference type="EMBL" id="AFRT01000553">
    <property type="protein sequence ID" value="ELU43392.1"/>
    <property type="molecule type" value="Genomic_DNA"/>
</dbReference>
<proteinExistence type="predicted"/>
<comment type="caution">
    <text evidence="1">The sequence shown here is derived from an EMBL/GenBank/DDBJ whole genome shotgun (WGS) entry which is preliminary data.</text>
</comment>
<organism evidence="1 2">
    <name type="scientific">Thanatephorus cucumeris (strain AG1-IA)</name>
    <name type="common">Rice sheath blight fungus</name>
    <name type="synonym">Rhizoctonia solani</name>
    <dbReference type="NCBI Taxonomy" id="983506"/>
    <lineage>
        <taxon>Eukaryota</taxon>
        <taxon>Fungi</taxon>
        <taxon>Dikarya</taxon>
        <taxon>Basidiomycota</taxon>
        <taxon>Agaricomycotina</taxon>
        <taxon>Agaricomycetes</taxon>
        <taxon>Cantharellales</taxon>
        <taxon>Ceratobasidiaceae</taxon>
        <taxon>Rhizoctonia</taxon>
        <taxon>Rhizoctonia solani AG-1</taxon>
    </lineage>
</organism>
<protein>
    <submittedName>
        <fullName evidence="1">Uncharacterized protein</fullName>
    </submittedName>
</protein>
<dbReference type="Proteomes" id="UP000011668">
    <property type="component" value="Unassembled WGS sequence"/>
</dbReference>
<reference evidence="1 2" key="1">
    <citation type="journal article" date="2013" name="Nat. Commun.">
        <title>The evolution and pathogenic mechanisms of the rice sheath blight pathogen.</title>
        <authorList>
            <person name="Zheng A."/>
            <person name="Lin R."/>
            <person name="Xu L."/>
            <person name="Qin P."/>
            <person name="Tang C."/>
            <person name="Ai P."/>
            <person name="Zhang D."/>
            <person name="Liu Y."/>
            <person name="Sun Z."/>
            <person name="Feng H."/>
            <person name="Wang Y."/>
            <person name="Chen Y."/>
            <person name="Liang X."/>
            <person name="Fu R."/>
            <person name="Li Q."/>
            <person name="Zhang J."/>
            <person name="Yu X."/>
            <person name="Xie Z."/>
            <person name="Ding L."/>
            <person name="Guan P."/>
            <person name="Tang J."/>
            <person name="Liang Y."/>
            <person name="Wang S."/>
            <person name="Deng Q."/>
            <person name="Li S."/>
            <person name="Zhu J."/>
            <person name="Wang L."/>
            <person name="Liu H."/>
            <person name="Li P."/>
        </authorList>
    </citation>
    <scope>NUCLEOTIDE SEQUENCE [LARGE SCALE GENOMIC DNA]</scope>
    <source>
        <strain evidence="2">AG-1 IA</strain>
    </source>
</reference>
<evidence type="ECO:0000313" key="1">
    <source>
        <dbReference type="EMBL" id="ELU43392.1"/>
    </source>
</evidence>